<comment type="caution">
    <text evidence="2">The sequence shown here is derived from an EMBL/GenBank/DDBJ whole genome shotgun (WGS) entry which is preliminary data.</text>
</comment>
<keyword evidence="1" id="KW-0812">Transmembrane</keyword>
<gene>
    <name evidence="2" type="ORF">LCGC14_0885500</name>
</gene>
<sequence length="34" mass="3989">MILLILAFIFGIIAGLWLAWILLRISEKYIKLNE</sequence>
<dbReference type="AlphaFoldDB" id="A0A0F9S7M3"/>
<feature type="transmembrane region" description="Helical" evidence="1">
    <location>
        <begin position="6"/>
        <end position="23"/>
    </location>
</feature>
<protein>
    <submittedName>
        <fullName evidence="2">Uncharacterized protein</fullName>
    </submittedName>
</protein>
<evidence type="ECO:0000256" key="1">
    <source>
        <dbReference type="SAM" id="Phobius"/>
    </source>
</evidence>
<reference evidence="2" key="1">
    <citation type="journal article" date="2015" name="Nature">
        <title>Complex archaea that bridge the gap between prokaryotes and eukaryotes.</title>
        <authorList>
            <person name="Spang A."/>
            <person name="Saw J.H."/>
            <person name="Jorgensen S.L."/>
            <person name="Zaremba-Niedzwiedzka K."/>
            <person name="Martijn J."/>
            <person name="Lind A.E."/>
            <person name="van Eijk R."/>
            <person name="Schleper C."/>
            <person name="Guy L."/>
            <person name="Ettema T.J."/>
        </authorList>
    </citation>
    <scope>NUCLEOTIDE SEQUENCE</scope>
</reference>
<proteinExistence type="predicted"/>
<name>A0A0F9S7M3_9ZZZZ</name>
<keyword evidence="1" id="KW-0472">Membrane</keyword>
<evidence type="ECO:0000313" key="2">
    <source>
        <dbReference type="EMBL" id="KKN25343.1"/>
    </source>
</evidence>
<keyword evidence="1" id="KW-1133">Transmembrane helix</keyword>
<accession>A0A0F9S7M3</accession>
<dbReference type="EMBL" id="LAZR01002808">
    <property type="protein sequence ID" value="KKN25343.1"/>
    <property type="molecule type" value="Genomic_DNA"/>
</dbReference>
<organism evidence="2">
    <name type="scientific">marine sediment metagenome</name>
    <dbReference type="NCBI Taxonomy" id="412755"/>
    <lineage>
        <taxon>unclassified sequences</taxon>
        <taxon>metagenomes</taxon>
        <taxon>ecological metagenomes</taxon>
    </lineage>
</organism>